<dbReference type="Pfam" id="PF00400">
    <property type="entry name" value="WD40"/>
    <property type="match status" value="1"/>
</dbReference>
<sequence length="739" mass="87641">MDNQCSKNHNLPIIQIILNPKLKPQDRYLCSQCIEEQQHFGTVIGYKKALEMVDLNNQKLNTKMKLMINDEIQKLNNWKIQIEEAKNQTTNIYNSLISSIDDWVANIKEQEFSIENKKFLDVLDEMSDNEENWIKNKIFQIVSQMILIDSYTHKRLQIQFKQLNTILNNFAMNNQFNEIFSQNMNIFWDSYKSTEQYPKKLQNNFENVICKSHNLPVSSLNIQKNIPLDQRVNCRKCKGKGESIEEFIKNLDQYFVDQSKQLQSNSRKFKKVIQKNWLDLIKELQYSFFSQLNELTFSLISEEQKLIIEFICQLSKQHSFQIKDFQDLCLVLSQKDQSIIQFQIGNQQGRILEFVKNLITKLSTEMQKIREQHLKIKKKNNAQQKDIEMQIQRQVYWKELPQNTMWFDLNTKPNCVLITKLDQLVLRGINNCIEINYFKNQHLKKILWLPKKQYVTCFVDCQVQNSFIVGYNDGKLQYWTILKPQLQLNIYNNIEQQNQNLSNVHQESPQYHNHTDKINFMIFQNENSYQKYLFSASSDGLINYWELKLNNNRIYFQYSLKKHEKSVIGLALNQNQQTLASCGEDKKIIIWTKNYQQKTQDQQDWQFKYIIKQSIDNFGKKISFLTQDILILVSEYVHVFQLKQDLFVEQKQKKIKLFPSANDNFDFPISQIQNGVVCFGHSQHVYIVSLSKNQEIILSSDPIGKNKSSRLDHCCGALSSDSKSIVIWTPYCQIYELFY</sequence>
<dbReference type="EMBL" id="CAJJDM010000033">
    <property type="protein sequence ID" value="CAD8062811.1"/>
    <property type="molecule type" value="Genomic_DNA"/>
</dbReference>
<dbReference type="Proteomes" id="UP000688137">
    <property type="component" value="Unassembled WGS sequence"/>
</dbReference>
<dbReference type="InterPro" id="IPR045182">
    <property type="entry name" value="JINGUBANG-like"/>
</dbReference>
<feature type="coiled-coil region" evidence="2">
    <location>
        <begin position="352"/>
        <end position="379"/>
    </location>
</feature>
<gene>
    <name evidence="3" type="ORF">PPRIM_AZ9-3.1.T0340003</name>
</gene>
<name>A0A8S1L861_PARPR</name>
<keyword evidence="4" id="KW-1185">Reference proteome</keyword>
<evidence type="ECO:0000313" key="3">
    <source>
        <dbReference type="EMBL" id="CAD8062811.1"/>
    </source>
</evidence>
<dbReference type="AlphaFoldDB" id="A0A8S1L861"/>
<dbReference type="PANTHER" id="PTHR22844:SF387">
    <property type="entry name" value="F3I6.5 PROTEIN"/>
    <property type="match status" value="1"/>
</dbReference>
<evidence type="ECO:0000256" key="2">
    <source>
        <dbReference type="SAM" id="Coils"/>
    </source>
</evidence>
<evidence type="ECO:0000313" key="4">
    <source>
        <dbReference type="Proteomes" id="UP000688137"/>
    </source>
</evidence>
<evidence type="ECO:0008006" key="5">
    <source>
        <dbReference type="Google" id="ProtNLM"/>
    </source>
</evidence>
<evidence type="ECO:0000256" key="1">
    <source>
        <dbReference type="PROSITE-ProRule" id="PRU00221"/>
    </source>
</evidence>
<proteinExistence type="predicted"/>
<comment type="caution">
    <text evidence="3">The sequence shown here is derived from an EMBL/GenBank/DDBJ whole genome shotgun (WGS) entry which is preliminary data.</text>
</comment>
<keyword evidence="1" id="KW-0853">WD repeat</keyword>
<organism evidence="3 4">
    <name type="scientific">Paramecium primaurelia</name>
    <dbReference type="NCBI Taxonomy" id="5886"/>
    <lineage>
        <taxon>Eukaryota</taxon>
        <taxon>Sar</taxon>
        <taxon>Alveolata</taxon>
        <taxon>Ciliophora</taxon>
        <taxon>Intramacronucleata</taxon>
        <taxon>Oligohymenophorea</taxon>
        <taxon>Peniculida</taxon>
        <taxon>Parameciidae</taxon>
        <taxon>Paramecium</taxon>
    </lineage>
</organism>
<reference evidence="3" key="1">
    <citation type="submission" date="2021-01" db="EMBL/GenBank/DDBJ databases">
        <authorList>
            <consortium name="Genoscope - CEA"/>
            <person name="William W."/>
        </authorList>
    </citation>
    <scope>NUCLEOTIDE SEQUENCE</scope>
</reference>
<feature type="repeat" description="WD" evidence="1">
    <location>
        <begin position="560"/>
        <end position="591"/>
    </location>
</feature>
<accession>A0A8S1L861</accession>
<dbReference type="SMART" id="SM00320">
    <property type="entry name" value="WD40"/>
    <property type="match status" value="3"/>
</dbReference>
<protein>
    <recommendedName>
        <fullName evidence="5">WD40-repeat-containing domain</fullName>
    </recommendedName>
</protein>
<dbReference type="InterPro" id="IPR001680">
    <property type="entry name" value="WD40_rpt"/>
</dbReference>
<keyword evidence="2" id="KW-0175">Coiled coil</keyword>
<feature type="repeat" description="WD" evidence="1">
    <location>
        <begin position="511"/>
        <end position="548"/>
    </location>
</feature>
<dbReference type="PROSITE" id="PS50294">
    <property type="entry name" value="WD_REPEATS_REGION"/>
    <property type="match status" value="1"/>
</dbReference>
<dbReference type="PANTHER" id="PTHR22844">
    <property type="entry name" value="F-BOX AND WD40 DOMAIN PROTEIN"/>
    <property type="match status" value="1"/>
</dbReference>
<dbReference type="OMA" id="IDEWVIS"/>
<dbReference type="PROSITE" id="PS50082">
    <property type="entry name" value="WD_REPEATS_2"/>
    <property type="match status" value="2"/>
</dbReference>